<dbReference type="RefSeq" id="WP_200755652.1">
    <property type="nucleotide sequence ID" value="NZ_AP023322.1"/>
</dbReference>
<dbReference type="PROSITE" id="PS51257">
    <property type="entry name" value="PROKAR_LIPOPROTEIN"/>
    <property type="match status" value="1"/>
</dbReference>
<dbReference type="Gene3D" id="2.40.50.100">
    <property type="match status" value="1"/>
</dbReference>
<evidence type="ECO:0000313" key="4">
    <source>
        <dbReference type="EMBL" id="BCI62612.1"/>
    </source>
</evidence>
<dbReference type="InterPro" id="IPR058792">
    <property type="entry name" value="Beta-barrel_RND_2"/>
</dbReference>
<protein>
    <submittedName>
        <fullName evidence="4">Cation efflux system protein</fullName>
    </submittedName>
</protein>
<proteinExistence type="inferred from homology"/>
<evidence type="ECO:0000259" key="3">
    <source>
        <dbReference type="Pfam" id="PF25989"/>
    </source>
</evidence>
<dbReference type="InterPro" id="IPR058637">
    <property type="entry name" value="YknX-like_C"/>
</dbReference>
<dbReference type="PANTHER" id="PTHR30469">
    <property type="entry name" value="MULTIDRUG RESISTANCE PROTEIN MDTA"/>
    <property type="match status" value="1"/>
</dbReference>
<feature type="domain" description="YknX-like C-terminal permuted SH3-like" evidence="3">
    <location>
        <begin position="266"/>
        <end position="335"/>
    </location>
</feature>
<dbReference type="KEGG" id="copr:Cop2CBH44_09650"/>
<feature type="domain" description="CusB-like beta-barrel" evidence="2">
    <location>
        <begin position="188"/>
        <end position="259"/>
    </location>
</feature>
<organism evidence="4 5">
    <name type="scientific">Coprobacter secundus subsp. similis</name>
    <dbReference type="NCBI Taxonomy" id="2751153"/>
    <lineage>
        <taxon>Bacteria</taxon>
        <taxon>Pseudomonadati</taxon>
        <taxon>Bacteroidota</taxon>
        <taxon>Bacteroidia</taxon>
        <taxon>Bacteroidales</taxon>
        <taxon>Barnesiellaceae</taxon>
        <taxon>Coprobacter</taxon>
    </lineage>
</organism>
<dbReference type="Gene3D" id="2.40.30.170">
    <property type="match status" value="1"/>
</dbReference>
<name>A0A7G1HV15_9BACT</name>
<dbReference type="Pfam" id="PF25954">
    <property type="entry name" value="Beta-barrel_RND_2"/>
    <property type="match status" value="1"/>
</dbReference>
<evidence type="ECO:0000259" key="2">
    <source>
        <dbReference type="Pfam" id="PF25954"/>
    </source>
</evidence>
<dbReference type="FunFam" id="2.40.30.170:FF:000010">
    <property type="entry name" value="Efflux RND transporter periplasmic adaptor subunit"/>
    <property type="match status" value="1"/>
</dbReference>
<dbReference type="Proteomes" id="UP000594042">
    <property type="component" value="Chromosome"/>
</dbReference>
<dbReference type="GO" id="GO:1990281">
    <property type="term" value="C:efflux pump complex"/>
    <property type="evidence" value="ECO:0007669"/>
    <property type="project" value="TreeGrafter"/>
</dbReference>
<dbReference type="NCBIfam" id="TIGR01730">
    <property type="entry name" value="RND_mfp"/>
    <property type="match status" value="1"/>
</dbReference>
<dbReference type="SUPFAM" id="SSF111369">
    <property type="entry name" value="HlyD-like secretion proteins"/>
    <property type="match status" value="1"/>
</dbReference>
<dbReference type="GO" id="GO:0015562">
    <property type="term" value="F:efflux transmembrane transporter activity"/>
    <property type="evidence" value="ECO:0007669"/>
    <property type="project" value="TreeGrafter"/>
</dbReference>
<keyword evidence="5" id="KW-1185">Reference proteome</keyword>
<comment type="similarity">
    <text evidence="1">Belongs to the membrane fusion protein (MFP) (TC 8.A.1) family.</text>
</comment>
<accession>A0A7G1HV15</accession>
<dbReference type="InterPro" id="IPR006143">
    <property type="entry name" value="RND_pump_MFP"/>
</dbReference>
<sequence length="339" mass="37576">MKSNKKFGVCMIALVAVLFSCNSKQKEEKKTDEKPLVRLETVHAQPVEQSQDFTATVEANIVNNISPSISLRINKILVEVGDRVHKGQVLALMDRTNLVQSKTQLENIEIEYKRAEELYKVGGASKQALDTQKMQLDVARSVYQNLVDNTQLLSPIDGIVTARNYDNGDMFGAEPVVTVEQISPVKILINVSESFYTKVSKGMPVKVKVDAFDNEEFTGKVNLIYPTIDPQTRTFPVEVVMANANQKVRPGMFVRVTMNFGVKDYVVVPDQAVVKQSGAGDRFIYVYKDGKVSYNKVEIGRQLGTTYEVISGVESGDQVVVAGQSRLANGMEVEVENAK</sequence>
<dbReference type="Gene3D" id="1.10.287.470">
    <property type="entry name" value="Helix hairpin bin"/>
    <property type="match status" value="1"/>
</dbReference>
<dbReference type="Pfam" id="PF25989">
    <property type="entry name" value="YknX_C"/>
    <property type="match status" value="1"/>
</dbReference>
<gene>
    <name evidence="4" type="ORF">Cop2CBH44_09650</name>
</gene>
<evidence type="ECO:0000313" key="5">
    <source>
        <dbReference type="Proteomes" id="UP000594042"/>
    </source>
</evidence>
<evidence type="ECO:0000256" key="1">
    <source>
        <dbReference type="ARBA" id="ARBA00009477"/>
    </source>
</evidence>
<dbReference type="AlphaFoldDB" id="A0A7G1HV15"/>
<dbReference type="Gene3D" id="2.40.420.20">
    <property type="match status" value="1"/>
</dbReference>
<dbReference type="EMBL" id="AP023322">
    <property type="protein sequence ID" value="BCI62612.1"/>
    <property type="molecule type" value="Genomic_DNA"/>
</dbReference>
<reference evidence="5" key="1">
    <citation type="submission" date="2020-07" db="EMBL/GenBank/DDBJ databases">
        <title>Complete genome sequencing of Coprobacter sp. strain 2CBH44.</title>
        <authorList>
            <person name="Sakamoto M."/>
            <person name="Murakami T."/>
            <person name="Mori H."/>
        </authorList>
    </citation>
    <scope>NUCLEOTIDE SEQUENCE [LARGE SCALE GENOMIC DNA]</scope>
    <source>
        <strain evidence="5">2CBH44</strain>
    </source>
</reference>